<dbReference type="InterPro" id="IPR005651">
    <property type="entry name" value="Trm112-like"/>
</dbReference>
<evidence type="ECO:0000313" key="3">
    <source>
        <dbReference type="Proteomes" id="UP000194639"/>
    </source>
</evidence>
<dbReference type="Gene3D" id="2.20.25.10">
    <property type="match status" value="1"/>
</dbReference>
<name>A0A252A2L7_9PROT</name>
<organism evidence="2 3">
    <name type="scientific">Acetobacter orientalis</name>
    <dbReference type="NCBI Taxonomy" id="146474"/>
    <lineage>
        <taxon>Bacteria</taxon>
        <taxon>Pseudomonadati</taxon>
        <taxon>Pseudomonadota</taxon>
        <taxon>Alphaproteobacteria</taxon>
        <taxon>Acetobacterales</taxon>
        <taxon>Acetobacteraceae</taxon>
        <taxon>Acetobacter</taxon>
    </lineage>
</organism>
<sequence>MSGAPTNAPLDPRLLSMLVCPLTKGPLTYNDQTNELISQKAGLAFPIRDGIPVMLPEEARHLEG</sequence>
<evidence type="ECO:0000313" key="2">
    <source>
        <dbReference type="EMBL" id="OUI82511.1"/>
    </source>
</evidence>
<dbReference type="GO" id="GO:0005829">
    <property type="term" value="C:cytosol"/>
    <property type="evidence" value="ECO:0007669"/>
    <property type="project" value="TreeGrafter"/>
</dbReference>
<proteinExistence type="inferred from homology"/>
<dbReference type="PANTHER" id="PTHR33505:SF4">
    <property type="entry name" value="PROTEIN PREY, MITOCHONDRIAL"/>
    <property type="match status" value="1"/>
</dbReference>
<dbReference type="FunFam" id="2.20.25.10:FF:000002">
    <property type="entry name" value="UPF0434 protein YcaR"/>
    <property type="match status" value="1"/>
</dbReference>
<comment type="caution">
    <text evidence="2">The sequence shown here is derived from an EMBL/GenBank/DDBJ whole genome shotgun (WGS) entry which is preliminary data.</text>
</comment>
<evidence type="ECO:0000256" key="1">
    <source>
        <dbReference type="HAMAP-Rule" id="MF_01187"/>
    </source>
</evidence>
<dbReference type="Proteomes" id="UP000194639">
    <property type="component" value="Unassembled WGS sequence"/>
</dbReference>
<dbReference type="HAMAP" id="MF_01187">
    <property type="entry name" value="UPF0434"/>
    <property type="match status" value="1"/>
</dbReference>
<dbReference type="RefSeq" id="WP_086552197.1">
    <property type="nucleotide sequence ID" value="NZ_JBDNKV010000062.1"/>
</dbReference>
<protein>
    <recommendedName>
        <fullName evidence="1">UPF0434 protein HK12_03935</fullName>
    </recommendedName>
</protein>
<dbReference type="AlphaFoldDB" id="A0A252A2L7"/>
<gene>
    <name evidence="2" type="ORF">HK12_03935</name>
</gene>
<dbReference type="Pfam" id="PF03966">
    <property type="entry name" value="Trm112p"/>
    <property type="match status" value="1"/>
</dbReference>
<dbReference type="PANTHER" id="PTHR33505">
    <property type="entry name" value="ZGC:162634"/>
    <property type="match status" value="1"/>
</dbReference>
<dbReference type="SUPFAM" id="SSF158997">
    <property type="entry name" value="Trm112p-like"/>
    <property type="match status" value="1"/>
</dbReference>
<dbReference type="EMBL" id="JOMO01000020">
    <property type="protein sequence ID" value="OUI82511.1"/>
    <property type="molecule type" value="Genomic_DNA"/>
</dbReference>
<comment type="similarity">
    <text evidence="1">Belongs to the UPF0434 family.</text>
</comment>
<reference evidence="2 3" key="1">
    <citation type="submission" date="2014-06" db="EMBL/GenBank/DDBJ databases">
        <authorList>
            <person name="Ju J."/>
            <person name="Zhang J."/>
        </authorList>
    </citation>
    <scope>NUCLEOTIDE SEQUENCE [LARGE SCALE GENOMIC DNA]</scope>
    <source>
        <strain evidence="2">DmW_045</strain>
    </source>
</reference>
<accession>A0A252A2L7</accession>